<dbReference type="SUPFAM" id="SSF51294">
    <property type="entry name" value="Hedgehog/intein (Hint) domain"/>
    <property type="match status" value="1"/>
</dbReference>
<protein>
    <recommendedName>
        <fullName evidence="13">Replicative DNA helicase</fullName>
        <ecNumber evidence="13">5.6.2.3</ecNumber>
    </recommendedName>
</protein>
<keyword evidence="2 13" id="KW-0639">Primosome</keyword>
<keyword evidence="8 13" id="KW-0067">ATP-binding</keyword>
<keyword evidence="10" id="KW-0413">Isomerase</keyword>
<evidence type="ECO:0000259" key="14">
    <source>
        <dbReference type="PROSITE" id="PS51199"/>
    </source>
</evidence>
<keyword evidence="6 13" id="KW-0378">Hydrolase</keyword>
<dbReference type="RefSeq" id="YP_009293960.1">
    <property type="nucleotide sequence ID" value="NC_031145.1"/>
</dbReference>
<evidence type="ECO:0000256" key="4">
    <source>
        <dbReference type="ARBA" id="ARBA00022737"/>
    </source>
</evidence>
<organism evidence="15">
    <name type="scientific">Ahnfeltia plicata</name>
    <dbReference type="NCBI Taxonomy" id="28023"/>
    <lineage>
        <taxon>Eukaryota</taxon>
        <taxon>Rhodophyta</taxon>
        <taxon>Florideophyceae</taxon>
        <taxon>Ahnfeltiophycidae</taxon>
        <taxon>Ahnfeltiales</taxon>
        <taxon>Ahnfeltiaceae</taxon>
        <taxon>Ahnfeltia</taxon>
    </lineage>
</organism>
<dbReference type="InterPro" id="IPR007692">
    <property type="entry name" value="DNA_helicase_DnaB"/>
</dbReference>
<evidence type="ECO:0000313" key="15">
    <source>
        <dbReference type="EMBL" id="AOM65648.1"/>
    </source>
</evidence>
<dbReference type="EMBL" id="KX284715">
    <property type="protein sequence ID" value="AOM65648.1"/>
    <property type="molecule type" value="Genomic_DNA"/>
</dbReference>
<dbReference type="InterPro" id="IPR030934">
    <property type="entry name" value="Intein_C"/>
</dbReference>
<dbReference type="InterPro" id="IPR036844">
    <property type="entry name" value="Hint_dom_sf"/>
</dbReference>
<dbReference type="Gene3D" id="2.170.16.10">
    <property type="entry name" value="Hedgehog/Intein (Hint) domain"/>
    <property type="match status" value="1"/>
</dbReference>
<dbReference type="CDD" id="cd00081">
    <property type="entry name" value="Hint"/>
    <property type="match status" value="1"/>
</dbReference>
<geneLocation type="plastid" evidence="15"/>
<evidence type="ECO:0000256" key="6">
    <source>
        <dbReference type="ARBA" id="ARBA00022801"/>
    </source>
</evidence>
<dbReference type="PANTHER" id="PTHR30153">
    <property type="entry name" value="REPLICATIVE DNA HELICASE DNAB"/>
    <property type="match status" value="1"/>
</dbReference>
<accession>A0A1C9CB85</accession>
<dbReference type="Pfam" id="PF00772">
    <property type="entry name" value="DnaB"/>
    <property type="match status" value="1"/>
</dbReference>
<dbReference type="NCBIfam" id="TIGR00665">
    <property type="entry name" value="DnaB"/>
    <property type="match status" value="1"/>
</dbReference>
<evidence type="ECO:0000256" key="2">
    <source>
        <dbReference type="ARBA" id="ARBA00022515"/>
    </source>
</evidence>
<dbReference type="InterPro" id="IPR036185">
    <property type="entry name" value="DNA_heli_DnaB-like_N_sf"/>
</dbReference>
<evidence type="ECO:0000256" key="5">
    <source>
        <dbReference type="ARBA" id="ARBA00022741"/>
    </source>
</evidence>
<dbReference type="SUPFAM" id="SSF48024">
    <property type="entry name" value="N-terminal domain of DnaB helicase"/>
    <property type="match status" value="1"/>
</dbReference>
<dbReference type="InterPro" id="IPR027417">
    <property type="entry name" value="P-loop_NTPase"/>
</dbReference>
<name>A0A1C9CB85_9FLOR</name>
<evidence type="ECO:0000256" key="9">
    <source>
        <dbReference type="ARBA" id="ARBA00023125"/>
    </source>
</evidence>
<dbReference type="GO" id="GO:0003677">
    <property type="term" value="F:DNA binding"/>
    <property type="evidence" value="ECO:0007669"/>
    <property type="project" value="UniProtKB-UniRule"/>
</dbReference>
<dbReference type="InterPro" id="IPR016136">
    <property type="entry name" value="DNA_helicase_N/primase_C"/>
</dbReference>
<keyword evidence="5 13" id="KW-0547">Nucleotide-binding</keyword>
<dbReference type="InterPro" id="IPR007693">
    <property type="entry name" value="DNA_helicase_DnaB-like_N"/>
</dbReference>
<feature type="domain" description="SF4 helicase" evidence="14">
    <location>
        <begin position="531"/>
        <end position="591"/>
    </location>
</feature>
<keyword evidence="15" id="KW-0934">Plastid</keyword>
<feature type="domain" description="SF4 helicase" evidence="14">
    <location>
        <begin position="186"/>
        <end position="392"/>
    </location>
</feature>
<reference evidence="15" key="1">
    <citation type="journal article" date="2016" name="BMC Biol.">
        <title>Parallel evolution of highly conserved plastid genome architecture in red seaweeds and seed plants.</title>
        <authorList>
            <person name="Lee J."/>
            <person name="Cho C.H."/>
            <person name="Park S.I."/>
            <person name="Choi J.W."/>
            <person name="Song H.S."/>
            <person name="West J.A."/>
            <person name="Bhattacharya D."/>
            <person name="Yoon H.S."/>
        </authorList>
    </citation>
    <scope>NUCLEOTIDE SEQUENCE</scope>
</reference>
<dbReference type="Gene3D" id="3.40.50.300">
    <property type="entry name" value="P-loop containing nucleotide triphosphate hydrolases"/>
    <property type="match status" value="2"/>
</dbReference>
<dbReference type="AlphaFoldDB" id="A0A1C9CB85"/>
<dbReference type="PANTHER" id="PTHR30153:SF2">
    <property type="entry name" value="REPLICATIVE DNA HELICASE"/>
    <property type="match status" value="1"/>
</dbReference>
<dbReference type="GO" id="GO:0016887">
    <property type="term" value="F:ATP hydrolysis activity"/>
    <property type="evidence" value="ECO:0007669"/>
    <property type="project" value="RHEA"/>
</dbReference>
<evidence type="ECO:0000256" key="11">
    <source>
        <dbReference type="ARBA" id="ARBA00044940"/>
    </source>
</evidence>
<comment type="function">
    <text evidence="13">The main replicative DNA helicase, it participates in initiation and elongation during chromosome replication. Travels ahead of the DNA replisome, separating dsDNA into templates for DNA synthesis. A processive ATP-dependent 5'-3' DNA helicase it has DNA-dependent ATPase activity.</text>
</comment>
<evidence type="ECO:0000256" key="8">
    <source>
        <dbReference type="ARBA" id="ARBA00022840"/>
    </source>
</evidence>
<evidence type="ECO:0000256" key="1">
    <source>
        <dbReference type="ARBA" id="ARBA00008428"/>
    </source>
</evidence>
<proteinExistence type="inferred from homology"/>
<dbReference type="GeneID" id="29069827"/>
<dbReference type="PROSITE" id="PS50818">
    <property type="entry name" value="INTEIN_C_TER"/>
    <property type="match status" value="1"/>
</dbReference>
<keyword evidence="9 13" id="KW-0238">DNA-binding</keyword>
<dbReference type="GO" id="GO:0005829">
    <property type="term" value="C:cytosol"/>
    <property type="evidence" value="ECO:0007669"/>
    <property type="project" value="TreeGrafter"/>
</dbReference>
<dbReference type="EC" id="5.6.2.3" evidence="13"/>
<dbReference type="SMART" id="SM00305">
    <property type="entry name" value="HintC"/>
    <property type="match status" value="1"/>
</dbReference>
<evidence type="ECO:0000256" key="7">
    <source>
        <dbReference type="ARBA" id="ARBA00022806"/>
    </source>
</evidence>
<evidence type="ECO:0000256" key="13">
    <source>
        <dbReference type="RuleBase" id="RU362085"/>
    </source>
</evidence>
<sequence>MRNQYVYYHFLPPQNYLAEEIIIGSILINESYLSRISQIVTTETFFWECHKIIYRGLLELYKKKISISALKILYTLWNKKKLKQIGGISKITSLIKQSQSFISKKAHLEEYAKIIYYHYIQRLIIQYGYHIIQLGYTNKLSNDYLHNTALNYLNSLLEITQKKDSDKLETLIGDLLVKITNEEERAINNTPKTTSGFYDFDKLTNGLTNGDLIVIAGRPSMGKTSFAINIAKHILSTLNLGVCIFSLEMSKLQILHKIISISSHIPVESLISGQISKKEWCLVQSICNKLLISDLCINDTPNISIDDLACKAKIIKKEFQTIQIIIIDYLQLIQAGNINRKNRTQELGYITRTLKLLARELEVPVIILSQLNRNIETRINKRPMLSDLRESGCIGPNTKIDRKYYKDQNLKFNSKLIISDFSGKFSTDINRYQAKIIKSLKQYVYTHIINKIKFIQLTHNHKILTATKWKKQDQLYQEHLTIEYKEYKPNRNILEFSPINNIQLIQKSNVYDLQIHDYLNFLTNNVVIHNSIEQDADIVLMLYRDDPYQKNNNSPKLLDIIISKHRNGPIGAFQLLFDPLSTVFSSVKHAEIYNGLN</sequence>
<dbReference type="CDD" id="cd00984">
    <property type="entry name" value="DnaB_C"/>
    <property type="match status" value="1"/>
</dbReference>
<keyword evidence="4" id="KW-0677">Repeat</keyword>
<evidence type="ECO:0000256" key="12">
    <source>
        <dbReference type="ARBA" id="ARBA00048954"/>
    </source>
</evidence>
<evidence type="ECO:0000256" key="3">
    <source>
        <dbReference type="ARBA" id="ARBA00022705"/>
    </source>
</evidence>
<evidence type="ECO:0000256" key="10">
    <source>
        <dbReference type="ARBA" id="ARBA00023235"/>
    </source>
</evidence>
<comment type="catalytic activity">
    <reaction evidence="12 13">
        <text>ATP + H2O = ADP + phosphate + H(+)</text>
        <dbReference type="Rhea" id="RHEA:13065"/>
        <dbReference type="ChEBI" id="CHEBI:15377"/>
        <dbReference type="ChEBI" id="CHEBI:15378"/>
        <dbReference type="ChEBI" id="CHEBI:30616"/>
        <dbReference type="ChEBI" id="CHEBI:43474"/>
        <dbReference type="ChEBI" id="CHEBI:456216"/>
        <dbReference type="EC" id="5.6.2.3"/>
    </reaction>
</comment>
<comment type="similarity">
    <text evidence="1 13">Belongs to the helicase family. DnaB subfamily.</text>
</comment>
<dbReference type="Gene3D" id="1.10.860.10">
    <property type="entry name" value="DNAb Helicase, Chain A"/>
    <property type="match status" value="1"/>
</dbReference>
<dbReference type="PROSITE" id="PS51199">
    <property type="entry name" value="SF4_HELICASE"/>
    <property type="match status" value="2"/>
</dbReference>
<gene>
    <name evidence="15" type="primary">dnaB</name>
    <name evidence="15" type="ORF">Ahnf_163</name>
</gene>
<keyword evidence="7 13" id="KW-0347">Helicase</keyword>
<dbReference type="InterPro" id="IPR003586">
    <property type="entry name" value="Hint_dom_C"/>
</dbReference>
<comment type="function">
    <text evidence="11">The intein is an endonuclease.</text>
</comment>
<dbReference type="GO" id="GO:0005524">
    <property type="term" value="F:ATP binding"/>
    <property type="evidence" value="ECO:0007669"/>
    <property type="project" value="UniProtKB-UniRule"/>
</dbReference>
<keyword evidence="3 13" id="KW-0235">DNA replication</keyword>
<dbReference type="Pfam" id="PF03796">
    <property type="entry name" value="DnaB_C"/>
    <property type="match status" value="1"/>
</dbReference>
<dbReference type="GO" id="GO:0043139">
    <property type="term" value="F:5'-3' DNA helicase activity"/>
    <property type="evidence" value="ECO:0007669"/>
    <property type="project" value="UniProtKB-EC"/>
</dbReference>
<dbReference type="SUPFAM" id="SSF52540">
    <property type="entry name" value="P-loop containing nucleoside triphosphate hydrolases"/>
    <property type="match status" value="1"/>
</dbReference>
<dbReference type="GO" id="GO:0006269">
    <property type="term" value="P:DNA replication, synthesis of primer"/>
    <property type="evidence" value="ECO:0007669"/>
    <property type="project" value="UniProtKB-UniRule"/>
</dbReference>
<dbReference type="InterPro" id="IPR007694">
    <property type="entry name" value="DNA_helicase_DnaB-like_C"/>
</dbReference>